<dbReference type="KEGG" id="slaa:EUU25_10145"/>
<organism evidence="1 2">
    <name type="scientific">Sphingorhabdus lacus</name>
    <dbReference type="NCBI Taxonomy" id="392610"/>
    <lineage>
        <taxon>Bacteria</taxon>
        <taxon>Pseudomonadati</taxon>
        <taxon>Pseudomonadota</taxon>
        <taxon>Alphaproteobacteria</taxon>
        <taxon>Sphingomonadales</taxon>
        <taxon>Sphingomonadaceae</taxon>
        <taxon>Sphingorhabdus</taxon>
    </lineage>
</organism>
<dbReference type="RefSeq" id="WP_158900668.1">
    <property type="nucleotide sequence ID" value="NZ_CP035733.1"/>
</dbReference>
<dbReference type="EMBL" id="CP035733">
    <property type="protein sequence ID" value="QGY80945.1"/>
    <property type="molecule type" value="Genomic_DNA"/>
</dbReference>
<protein>
    <submittedName>
        <fullName evidence="1">Uncharacterized protein</fullName>
    </submittedName>
</protein>
<name>A0A6I6L4S0_9SPHN</name>
<proteinExistence type="predicted"/>
<dbReference type="AlphaFoldDB" id="A0A6I6L4S0"/>
<evidence type="ECO:0000313" key="2">
    <source>
        <dbReference type="Proteomes" id="UP000428803"/>
    </source>
</evidence>
<dbReference type="OrthoDB" id="482757at2"/>
<evidence type="ECO:0000313" key="1">
    <source>
        <dbReference type="EMBL" id="QGY80945.1"/>
    </source>
</evidence>
<keyword evidence="2" id="KW-1185">Reference proteome</keyword>
<sequence length="376" mass="42417">MGENGLRKRDFLKAAMLGTIGGPVFAQDQDLFGIKVPKALMQFIPAKPLSIATTVEKIIRLEADADRKGLAESPLQRRKGERVFATETSIYQLVLPRLVALIDRSELVDLGLADEAGSLLAELHATQHELPEALLNLSITISLPQPEGRFAHSHLSMAQGVPLPELVKPSEERSETDTNAPLSKSKDFLSLKDEYRRLFHSAAVRSEYRDSTDWHREMMQKSKPRYQSVSDNTGVPWYFIAVCHALESSFNFRAHLHNGDFPLTARTRQVPAGRPTKWLPPSDWESSARDALRLLGFADQKDWSLERTLYRLEAYNGFGYRRYGVASPYLWSFSNHYERGKYIADRKWSATAKSQQCGAAVMLKLLADAGEIDWPE</sequence>
<dbReference type="Proteomes" id="UP000428803">
    <property type="component" value="Chromosome"/>
</dbReference>
<accession>A0A6I6L4S0</accession>
<reference evidence="2" key="1">
    <citation type="submission" date="2019-01" db="EMBL/GenBank/DDBJ databases">
        <title>Sphingorhabdus lacus sp.nov., isolated from an oligotrophic freshwater lake.</title>
        <authorList>
            <person name="Park M."/>
        </authorList>
    </citation>
    <scope>NUCLEOTIDE SEQUENCE [LARGE SCALE GENOMIC DNA]</scope>
    <source>
        <strain evidence="2">IMCC1753</strain>
    </source>
</reference>
<gene>
    <name evidence="1" type="ORF">EUU25_10145</name>
</gene>